<name>A0ABP8BA10_9ACTN</name>
<gene>
    <name evidence="1" type="ORF">GCM10022252_55810</name>
</gene>
<reference evidence="2" key="1">
    <citation type="journal article" date="2019" name="Int. J. Syst. Evol. Microbiol.">
        <title>The Global Catalogue of Microorganisms (GCM) 10K type strain sequencing project: providing services to taxonomists for standard genome sequencing and annotation.</title>
        <authorList>
            <consortium name="The Broad Institute Genomics Platform"/>
            <consortium name="The Broad Institute Genome Sequencing Center for Infectious Disease"/>
            <person name="Wu L."/>
            <person name="Ma J."/>
        </authorList>
    </citation>
    <scope>NUCLEOTIDE SEQUENCE [LARGE SCALE GENOMIC DNA]</scope>
    <source>
        <strain evidence="2">JCM 17388</strain>
    </source>
</reference>
<dbReference type="Proteomes" id="UP001501251">
    <property type="component" value="Unassembled WGS sequence"/>
</dbReference>
<evidence type="ECO:0000313" key="2">
    <source>
        <dbReference type="Proteomes" id="UP001501251"/>
    </source>
</evidence>
<proteinExistence type="predicted"/>
<sequence>MLVEVTYALQRLRHGLHSYGLHPAIGYTGGAKLHVANDVTVRVGATGGVLAFTWTIKPGLSVAAQDAATTVPVSDVDEAARLIAEALGRASLPEDAWKS</sequence>
<accession>A0ABP8BA10</accession>
<keyword evidence="2" id="KW-1185">Reference proteome</keyword>
<evidence type="ECO:0000313" key="1">
    <source>
        <dbReference type="EMBL" id="GAA4201311.1"/>
    </source>
</evidence>
<organism evidence="1 2">
    <name type="scientific">Streptosporangium oxazolinicum</name>
    <dbReference type="NCBI Taxonomy" id="909287"/>
    <lineage>
        <taxon>Bacteria</taxon>
        <taxon>Bacillati</taxon>
        <taxon>Actinomycetota</taxon>
        <taxon>Actinomycetes</taxon>
        <taxon>Streptosporangiales</taxon>
        <taxon>Streptosporangiaceae</taxon>
        <taxon>Streptosporangium</taxon>
    </lineage>
</organism>
<comment type="caution">
    <text evidence="1">The sequence shown here is derived from an EMBL/GenBank/DDBJ whole genome shotgun (WGS) entry which is preliminary data.</text>
</comment>
<protein>
    <submittedName>
        <fullName evidence="1">Uncharacterized protein</fullName>
    </submittedName>
</protein>
<dbReference type="EMBL" id="BAABAQ010000011">
    <property type="protein sequence ID" value="GAA4201311.1"/>
    <property type="molecule type" value="Genomic_DNA"/>
</dbReference>